<dbReference type="EMBL" id="CP031264">
    <property type="protein sequence ID" value="AXI76742.1"/>
    <property type="molecule type" value="Genomic_DNA"/>
</dbReference>
<accession>A0A345SSN7</accession>
<keyword evidence="2 3" id="KW-0378">Hydrolase</keyword>
<dbReference type="KEGG" id="stri:C7M71_003990"/>
<keyword evidence="6" id="KW-1185">Reference proteome</keyword>
<dbReference type="PROSITE" id="PS00893">
    <property type="entry name" value="NUDIX_BOX"/>
    <property type="match status" value="1"/>
</dbReference>
<dbReference type="PRINTS" id="PR00502">
    <property type="entry name" value="NUDIXFAMILY"/>
</dbReference>
<dbReference type="InterPro" id="IPR015797">
    <property type="entry name" value="NUDIX_hydrolase-like_dom_sf"/>
</dbReference>
<dbReference type="InterPro" id="IPR000086">
    <property type="entry name" value="NUDIX_hydrolase_dom"/>
</dbReference>
<evidence type="ECO:0000259" key="4">
    <source>
        <dbReference type="PROSITE" id="PS51462"/>
    </source>
</evidence>
<dbReference type="Proteomes" id="UP000249340">
    <property type="component" value="Chromosome"/>
</dbReference>
<dbReference type="GO" id="GO:0016787">
    <property type="term" value="F:hydrolase activity"/>
    <property type="evidence" value="ECO:0007669"/>
    <property type="project" value="UniProtKB-KW"/>
</dbReference>
<evidence type="ECO:0000256" key="1">
    <source>
        <dbReference type="ARBA" id="ARBA00005582"/>
    </source>
</evidence>
<dbReference type="PANTHER" id="PTHR43736">
    <property type="entry name" value="ADP-RIBOSE PYROPHOSPHATASE"/>
    <property type="match status" value="1"/>
</dbReference>
<dbReference type="SUPFAM" id="SSF55811">
    <property type="entry name" value="Nudix"/>
    <property type="match status" value="1"/>
</dbReference>
<name>A0A345SSN7_9ACTN</name>
<organism evidence="5 6">
    <name type="scientific">Peterkaempfera bronchialis</name>
    <dbReference type="NCBI Taxonomy" id="2126346"/>
    <lineage>
        <taxon>Bacteria</taxon>
        <taxon>Bacillati</taxon>
        <taxon>Actinomycetota</taxon>
        <taxon>Actinomycetes</taxon>
        <taxon>Kitasatosporales</taxon>
        <taxon>Streptomycetaceae</taxon>
        <taxon>Peterkaempfera</taxon>
    </lineage>
</organism>
<protein>
    <submittedName>
        <fullName evidence="5">NUDIX domain-containing protein</fullName>
    </submittedName>
</protein>
<dbReference type="PANTHER" id="PTHR43736:SF1">
    <property type="entry name" value="DIHYDRONEOPTERIN TRIPHOSPHATE DIPHOSPHATASE"/>
    <property type="match status" value="1"/>
</dbReference>
<comment type="similarity">
    <text evidence="1 3">Belongs to the Nudix hydrolase family.</text>
</comment>
<feature type="domain" description="Nudix hydrolase" evidence="4">
    <location>
        <begin position="3"/>
        <end position="152"/>
    </location>
</feature>
<dbReference type="CDD" id="cd03674">
    <property type="entry name" value="NUDIX_Hydrolase"/>
    <property type="match status" value="1"/>
</dbReference>
<dbReference type="InterPro" id="IPR020476">
    <property type="entry name" value="Nudix_hydrolase"/>
</dbReference>
<evidence type="ECO:0000313" key="6">
    <source>
        <dbReference type="Proteomes" id="UP000249340"/>
    </source>
</evidence>
<dbReference type="Pfam" id="PF00293">
    <property type="entry name" value="NUDIX"/>
    <property type="match status" value="1"/>
</dbReference>
<dbReference type="PROSITE" id="PS51462">
    <property type="entry name" value="NUDIX"/>
    <property type="match status" value="1"/>
</dbReference>
<reference evidence="6" key="1">
    <citation type="submission" date="2018-07" db="EMBL/GenBank/DDBJ databases">
        <title>Streptacidiphilus bronchialis DSM 106435 chromosome.</title>
        <authorList>
            <person name="Batra D."/>
            <person name="Gulvik C.A."/>
        </authorList>
    </citation>
    <scope>NUCLEOTIDE SEQUENCE [LARGE SCALE GENOMIC DNA]</scope>
    <source>
        <strain evidence="6">DSM 106435</strain>
    </source>
</reference>
<evidence type="ECO:0000256" key="3">
    <source>
        <dbReference type="RuleBase" id="RU003476"/>
    </source>
</evidence>
<dbReference type="InterPro" id="IPR020084">
    <property type="entry name" value="NUDIX_hydrolase_CS"/>
</dbReference>
<evidence type="ECO:0000313" key="5">
    <source>
        <dbReference type="EMBL" id="AXI76742.1"/>
    </source>
</evidence>
<dbReference type="Gene3D" id="3.90.79.10">
    <property type="entry name" value="Nucleoside Triphosphate Pyrophosphohydrolase"/>
    <property type="match status" value="1"/>
</dbReference>
<sequence length="163" mass="17799">MPVKHATASVYLFARIGGGWRLGMIEHPRLGGVLVPGGHVEADETPAEAAVRELREETGLTARFLAPPGCALPDGYPHRAVPPPWWTVEIPVRGDNHLAEPHVHVDHHYLAVADHPDRPVGPAEHPLHWVTAEELPGLETPLDVRVLGAELFGRIGALAERRR</sequence>
<proteinExistence type="inferred from homology"/>
<dbReference type="RefSeq" id="WP_114914170.1">
    <property type="nucleotide sequence ID" value="NZ_CP031264.1"/>
</dbReference>
<evidence type="ECO:0000256" key="2">
    <source>
        <dbReference type="ARBA" id="ARBA00022801"/>
    </source>
</evidence>
<dbReference type="OrthoDB" id="9804442at2"/>
<gene>
    <name evidence="5" type="ORF">C7M71_003990</name>
</gene>
<dbReference type="AlphaFoldDB" id="A0A345SSN7"/>